<feature type="transmembrane region" description="Helical" evidence="6">
    <location>
        <begin position="140"/>
        <end position="164"/>
    </location>
</feature>
<dbReference type="AlphaFoldDB" id="A0AA94HMX6"/>
<sequence length="308" mass="31701">MRIGFAVVVVACIAWFVIASWSDVAAALAQLHLAVVAGAVLAAMVGICFAMLSWRACMRALDATLPLGASASTYFVGQLAKYVPGSVWAVLAQADLAARHGIGRSVTAAASLAQMLVSVLSGMLVGGVGLLLAGSEVLLTYWWIAPASLLCAVALWPPLLQLVLRLAGRVLRRDALREVTVRPAPMLAATGWCALMWIAFGVHFALLIAPLVDDPGTLLLAGSAYAFAWVAGFVIIFLPAGAGAREGVLVLALGGVIGVPAALSMALVSRFAMLLGDVVVAGVGWLGLRRMGLRPQPTGADAAGPRGT</sequence>
<keyword evidence="8" id="KW-1185">Reference proteome</keyword>
<evidence type="ECO:0000256" key="6">
    <source>
        <dbReference type="SAM" id="Phobius"/>
    </source>
</evidence>
<keyword evidence="5 6" id="KW-0472">Membrane</keyword>
<dbReference type="EMBL" id="FOZN01000003">
    <property type="protein sequence ID" value="SFS14055.1"/>
    <property type="molecule type" value="Genomic_DNA"/>
</dbReference>
<evidence type="ECO:0000313" key="7">
    <source>
        <dbReference type="EMBL" id="SFS14055.1"/>
    </source>
</evidence>
<keyword evidence="3 6" id="KW-0812">Transmembrane</keyword>
<evidence type="ECO:0000256" key="3">
    <source>
        <dbReference type="ARBA" id="ARBA00022692"/>
    </source>
</evidence>
<evidence type="ECO:0000256" key="1">
    <source>
        <dbReference type="ARBA" id="ARBA00004651"/>
    </source>
</evidence>
<feature type="transmembrane region" description="Helical" evidence="6">
    <location>
        <begin position="185"/>
        <end position="212"/>
    </location>
</feature>
<organism evidence="7 8">
    <name type="scientific">Agrococcus baldri</name>
    <dbReference type="NCBI Taxonomy" id="153730"/>
    <lineage>
        <taxon>Bacteria</taxon>
        <taxon>Bacillati</taxon>
        <taxon>Actinomycetota</taxon>
        <taxon>Actinomycetes</taxon>
        <taxon>Micrococcales</taxon>
        <taxon>Microbacteriaceae</taxon>
        <taxon>Agrococcus</taxon>
    </lineage>
</organism>
<evidence type="ECO:0000256" key="5">
    <source>
        <dbReference type="ARBA" id="ARBA00023136"/>
    </source>
</evidence>
<reference evidence="7 8" key="1">
    <citation type="submission" date="2016-10" db="EMBL/GenBank/DDBJ databases">
        <authorList>
            <person name="Varghese N."/>
            <person name="Submissions S."/>
        </authorList>
    </citation>
    <scope>NUCLEOTIDE SEQUENCE [LARGE SCALE GENOMIC DNA]</scope>
    <source>
        <strain evidence="7 8">IAM 15147</strain>
    </source>
</reference>
<dbReference type="Pfam" id="PF03706">
    <property type="entry name" value="LPG_synthase_TM"/>
    <property type="match status" value="1"/>
</dbReference>
<evidence type="ECO:0000256" key="4">
    <source>
        <dbReference type="ARBA" id="ARBA00022989"/>
    </source>
</evidence>
<keyword evidence="2" id="KW-1003">Cell membrane</keyword>
<comment type="subcellular location">
    <subcellularLocation>
        <location evidence="1">Cell membrane</location>
        <topology evidence="1">Multi-pass membrane protein</topology>
    </subcellularLocation>
</comment>
<comment type="caution">
    <text evidence="7">The sequence shown here is derived from an EMBL/GenBank/DDBJ whole genome shotgun (WGS) entry which is preliminary data.</text>
</comment>
<keyword evidence="4 6" id="KW-1133">Transmembrane helix</keyword>
<feature type="transmembrane region" description="Helical" evidence="6">
    <location>
        <begin position="29"/>
        <end position="52"/>
    </location>
</feature>
<dbReference type="Proteomes" id="UP000198506">
    <property type="component" value="Unassembled WGS sequence"/>
</dbReference>
<dbReference type="GO" id="GO:0005886">
    <property type="term" value="C:plasma membrane"/>
    <property type="evidence" value="ECO:0007669"/>
    <property type="project" value="UniProtKB-SubCell"/>
</dbReference>
<evidence type="ECO:0000313" key="8">
    <source>
        <dbReference type="Proteomes" id="UP000198506"/>
    </source>
</evidence>
<protein>
    <submittedName>
        <fullName evidence="7">Uncharacterized protein</fullName>
    </submittedName>
</protein>
<dbReference type="InterPro" id="IPR022791">
    <property type="entry name" value="L-PG_synthase/AglD"/>
</dbReference>
<feature type="transmembrane region" description="Helical" evidence="6">
    <location>
        <begin position="112"/>
        <end position="134"/>
    </location>
</feature>
<name>A0AA94HMX6_9MICO</name>
<feature type="transmembrane region" description="Helical" evidence="6">
    <location>
        <begin position="247"/>
        <end position="265"/>
    </location>
</feature>
<feature type="transmembrane region" description="Helical" evidence="6">
    <location>
        <begin position="218"/>
        <end position="240"/>
    </location>
</feature>
<accession>A0AA94HMX6</accession>
<feature type="transmembrane region" description="Helical" evidence="6">
    <location>
        <begin position="271"/>
        <end position="288"/>
    </location>
</feature>
<evidence type="ECO:0000256" key="2">
    <source>
        <dbReference type="ARBA" id="ARBA00022475"/>
    </source>
</evidence>
<proteinExistence type="predicted"/>
<gene>
    <name evidence="7" type="ORF">SAMN04487783_1758</name>
</gene>